<organism evidence="1">
    <name type="scientific">Pararge aegeria</name>
    <name type="common">speckled wood butterfly</name>
    <dbReference type="NCBI Taxonomy" id="116150"/>
    <lineage>
        <taxon>Eukaryota</taxon>
        <taxon>Metazoa</taxon>
        <taxon>Ecdysozoa</taxon>
        <taxon>Arthropoda</taxon>
        <taxon>Hexapoda</taxon>
        <taxon>Insecta</taxon>
        <taxon>Pterygota</taxon>
        <taxon>Neoptera</taxon>
        <taxon>Endopterygota</taxon>
        <taxon>Lepidoptera</taxon>
        <taxon>Glossata</taxon>
        <taxon>Ditrysia</taxon>
        <taxon>Papilionoidea</taxon>
        <taxon>Nymphalidae</taxon>
        <taxon>Satyrinae</taxon>
        <taxon>Satyrini</taxon>
        <taxon>Parargina</taxon>
        <taxon>Pararge</taxon>
    </lineage>
</organism>
<proteinExistence type="predicted"/>
<accession>S4P1G8</accession>
<reference evidence="1" key="2">
    <citation type="submission" date="2013-05" db="EMBL/GenBank/DDBJ databases">
        <authorList>
            <person name="Carter J.-M."/>
            <person name="Baker S.C."/>
            <person name="Pink R."/>
            <person name="Carter D.R.F."/>
            <person name="Collins A."/>
            <person name="Tomlin J."/>
            <person name="Gibbs M."/>
            <person name="Breuker C.J."/>
        </authorList>
    </citation>
    <scope>NUCLEOTIDE SEQUENCE</scope>
    <source>
        <tissue evidence="1">Ovary</tissue>
    </source>
</reference>
<evidence type="ECO:0000313" key="1">
    <source>
        <dbReference type="EMBL" id="JAA80060.1"/>
    </source>
</evidence>
<sequence length="72" mass="8396">MLRCLYHILGCVFFTLQMSNVPLGAFTISTNRCSVCAEQQLCFNKQTHNFAFIILIWIINKSYKHYFDALKS</sequence>
<dbReference type="EMBL" id="GAIX01012500">
    <property type="protein sequence ID" value="JAA80060.1"/>
    <property type="molecule type" value="Transcribed_RNA"/>
</dbReference>
<dbReference type="AlphaFoldDB" id="S4P1G8"/>
<name>S4P1G8_9NEOP</name>
<reference evidence="1" key="1">
    <citation type="journal article" date="2013" name="BMC Genomics">
        <title>Unscrambling butterfly oogenesis.</title>
        <authorList>
            <person name="Carter J.M."/>
            <person name="Baker S.C."/>
            <person name="Pink R."/>
            <person name="Carter D.R."/>
            <person name="Collins A."/>
            <person name="Tomlin J."/>
            <person name="Gibbs M."/>
            <person name="Breuker C.J."/>
        </authorList>
    </citation>
    <scope>NUCLEOTIDE SEQUENCE</scope>
    <source>
        <tissue evidence="1">Ovary</tissue>
    </source>
</reference>
<protein>
    <submittedName>
        <fullName evidence="1">Uncharacterized protein</fullName>
    </submittedName>
</protein>